<organism evidence="2 3">
    <name type="scientific">Ficus carica</name>
    <name type="common">Common fig</name>
    <dbReference type="NCBI Taxonomy" id="3494"/>
    <lineage>
        <taxon>Eukaryota</taxon>
        <taxon>Viridiplantae</taxon>
        <taxon>Streptophyta</taxon>
        <taxon>Embryophyta</taxon>
        <taxon>Tracheophyta</taxon>
        <taxon>Spermatophyta</taxon>
        <taxon>Magnoliopsida</taxon>
        <taxon>eudicotyledons</taxon>
        <taxon>Gunneridae</taxon>
        <taxon>Pentapetalae</taxon>
        <taxon>rosids</taxon>
        <taxon>fabids</taxon>
        <taxon>Rosales</taxon>
        <taxon>Moraceae</taxon>
        <taxon>Ficeae</taxon>
        <taxon>Ficus</taxon>
    </lineage>
</organism>
<evidence type="ECO:0000313" key="2">
    <source>
        <dbReference type="EMBL" id="GMN47636.1"/>
    </source>
</evidence>
<reference evidence="2" key="1">
    <citation type="submission" date="2023-07" db="EMBL/GenBank/DDBJ databases">
        <title>draft genome sequence of fig (Ficus carica).</title>
        <authorList>
            <person name="Takahashi T."/>
            <person name="Nishimura K."/>
        </authorList>
    </citation>
    <scope>NUCLEOTIDE SEQUENCE</scope>
</reference>
<evidence type="ECO:0000256" key="1">
    <source>
        <dbReference type="SAM" id="MobiDB-lite"/>
    </source>
</evidence>
<dbReference type="EMBL" id="BTGU01000026">
    <property type="protein sequence ID" value="GMN47636.1"/>
    <property type="molecule type" value="Genomic_DNA"/>
</dbReference>
<evidence type="ECO:0000313" key="3">
    <source>
        <dbReference type="Proteomes" id="UP001187192"/>
    </source>
</evidence>
<sequence>MSKPTKLAEKNITPKKRSLRVMASAYKRPPAEKSSKKPAPESKIRAAKEGLKRKQGEIEVKESVKPKCAVEEKISEVEEVKMLRSFRICCQGPSPIM</sequence>
<proteinExistence type="predicted"/>
<name>A0AA88D937_FICCA</name>
<dbReference type="Proteomes" id="UP001187192">
    <property type="component" value="Unassembled WGS sequence"/>
</dbReference>
<keyword evidence="3" id="KW-1185">Reference proteome</keyword>
<gene>
    <name evidence="2" type="ORF">TIFTF001_016807</name>
</gene>
<protein>
    <submittedName>
        <fullName evidence="2">Uncharacterized protein</fullName>
    </submittedName>
</protein>
<feature type="region of interest" description="Disordered" evidence="1">
    <location>
        <begin position="1"/>
        <end position="50"/>
    </location>
</feature>
<accession>A0AA88D937</accession>
<dbReference type="AlphaFoldDB" id="A0AA88D937"/>
<comment type="caution">
    <text evidence="2">The sequence shown here is derived from an EMBL/GenBank/DDBJ whole genome shotgun (WGS) entry which is preliminary data.</text>
</comment>
<feature type="compositionally biased region" description="Basic and acidic residues" evidence="1">
    <location>
        <begin position="29"/>
        <end position="50"/>
    </location>
</feature>